<protein>
    <recommendedName>
        <fullName evidence="10">Peptidyl-prolyl cis-trans isomerase</fullName>
        <ecNumber evidence="10">5.2.1.8</ecNumber>
    </recommendedName>
</protein>
<dbReference type="Proteomes" id="UP000186400">
    <property type="component" value="Unassembled WGS sequence"/>
</dbReference>
<evidence type="ECO:0000256" key="2">
    <source>
        <dbReference type="ARBA" id="ARBA00004496"/>
    </source>
</evidence>
<dbReference type="GO" id="GO:0042026">
    <property type="term" value="P:protein refolding"/>
    <property type="evidence" value="ECO:0007669"/>
    <property type="project" value="UniProtKB-ARBA"/>
</dbReference>
<name>A0A1N6N932_9SPIO</name>
<evidence type="ECO:0000256" key="1">
    <source>
        <dbReference type="ARBA" id="ARBA00000971"/>
    </source>
</evidence>
<dbReference type="GO" id="GO:0005737">
    <property type="term" value="C:cytoplasm"/>
    <property type="evidence" value="ECO:0007669"/>
    <property type="project" value="UniProtKB-SubCell"/>
</dbReference>
<evidence type="ECO:0000256" key="7">
    <source>
        <dbReference type="ARBA" id="ARBA00023235"/>
    </source>
</evidence>
<dbReference type="Gene3D" id="3.10.50.40">
    <property type="match status" value="1"/>
</dbReference>
<evidence type="ECO:0000256" key="8">
    <source>
        <dbReference type="ARBA" id="ARBA00037071"/>
    </source>
</evidence>
<comment type="function">
    <text evidence="8">Also involved in hydrogenase metallocenter assembly, probably by participating in the nickel insertion step. This function in hydrogenase biosynthesis requires chaperone activity and the presence of the metal-binding domain, but not PPIase activity.</text>
</comment>
<keyword evidence="5 9" id="KW-0697">Rotamase</keyword>
<evidence type="ECO:0000313" key="12">
    <source>
        <dbReference type="EMBL" id="SIP88590.1"/>
    </source>
</evidence>
<comment type="catalytic activity">
    <reaction evidence="1 9 10">
        <text>[protein]-peptidylproline (omega=180) = [protein]-peptidylproline (omega=0)</text>
        <dbReference type="Rhea" id="RHEA:16237"/>
        <dbReference type="Rhea" id="RHEA-COMP:10747"/>
        <dbReference type="Rhea" id="RHEA-COMP:10748"/>
        <dbReference type="ChEBI" id="CHEBI:83833"/>
        <dbReference type="ChEBI" id="CHEBI:83834"/>
        <dbReference type="EC" id="5.2.1.8"/>
    </reaction>
</comment>
<dbReference type="InterPro" id="IPR046357">
    <property type="entry name" value="PPIase_dom_sf"/>
</dbReference>
<evidence type="ECO:0000256" key="9">
    <source>
        <dbReference type="PROSITE-ProRule" id="PRU00277"/>
    </source>
</evidence>
<evidence type="ECO:0000259" key="11">
    <source>
        <dbReference type="PROSITE" id="PS50059"/>
    </source>
</evidence>
<evidence type="ECO:0000256" key="5">
    <source>
        <dbReference type="ARBA" id="ARBA00023110"/>
    </source>
</evidence>
<organism evidence="12 13">
    <name type="scientific">Alkalispirochaeta americana</name>
    <dbReference type="NCBI Taxonomy" id="159291"/>
    <lineage>
        <taxon>Bacteria</taxon>
        <taxon>Pseudomonadati</taxon>
        <taxon>Spirochaetota</taxon>
        <taxon>Spirochaetia</taxon>
        <taxon>Spirochaetales</taxon>
        <taxon>Spirochaetaceae</taxon>
        <taxon>Alkalispirochaeta</taxon>
    </lineage>
</organism>
<feature type="domain" description="PPIase FKBP-type" evidence="11">
    <location>
        <begin position="6"/>
        <end position="82"/>
    </location>
</feature>
<gene>
    <name evidence="12" type="ORF">SAMN05920897_101130</name>
</gene>
<dbReference type="GO" id="GO:0003755">
    <property type="term" value="F:peptidyl-prolyl cis-trans isomerase activity"/>
    <property type="evidence" value="ECO:0007669"/>
    <property type="project" value="UniProtKB-UniRule"/>
</dbReference>
<accession>A0A1N6N932</accession>
<dbReference type="PANTHER" id="PTHR47861:SF3">
    <property type="entry name" value="FKBP-TYPE PEPTIDYL-PROLYL CIS-TRANS ISOMERASE SLYD"/>
    <property type="match status" value="1"/>
</dbReference>
<evidence type="ECO:0000256" key="3">
    <source>
        <dbReference type="ARBA" id="ARBA00006577"/>
    </source>
</evidence>
<dbReference type="Pfam" id="PF00254">
    <property type="entry name" value="FKBP_C"/>
    <property type="match status" value="1"/>
</dbReference>
<dbReference type="EMBL" id="FTMS01000001">
    <property type="protein sequence ID" value="SIP88590.1"/>
    <property type="molecule type" value="Genomic_DNA"/>
</dbReference>
<evidence type="ECO:0000256" key="10">
    <source>
        <dbReference type="RuleBase" id="RU003915"/>
    </source>
</evidence>
<dbReference type="SUPFAM" id="SSF54534">
    <property type="entry name" value="FKBP-like"/>
    <property type="match status" value="1"/>
</dbReference>
<sequence>MTIANDSVVTIQYTLRNGEGSVLDSSDETGGLAYLHGHQNIIPGLESALEGKAVGDKVNTTIAPGDAYGERQEELVFTVPRDNLPSEEALTPGMQFRAQAAEGQDLVVTLIDVGEEQVTLDGNHPLAGETLIFDVEIADIRAATQDELDHGHVHQGPGSVDH</sequence>
<dbReference type="EC" id="5.2.1.8" evidence="10"/>
<keyword evidence="4" id="KW-0963">Cytoplasm</keyword>
<dbReference type="PROSITE" id="PS50059">
    <property type="entry name" value="FKBP_PPIASE"/>
    <property type="match status" value="1"/>
</dbReference>
<dbReference type="InterPro" id="IPR001179">
    <property type="entry name" value="PPIase_FKBP_dom"/>
</dbReference>
<proteinExistence type="inferred from homology"/>
<dbReference type="RefSeq" id="WP_200796770.1">
    <property type="nucleotide sequence ID" value="NZ_FTMS01000001.1"/>
</dbReference>
<comment type="subcellular location">
    <subcellularLocation>
        <location evidence="2">Cytoplasm</location>
    </subcellularLocation>
</comment>
<keyword evidence="7 9" id="KW-0413">Isomerase</keyword>
<evidence type="ECO:0000313" key="13">
    <source>
        <dbReference type="Proteomes" id="UP000186400"/>
    </source>
</evidence>
<dbReference type="AlphaFoldDB" id="A0A1N6N932"/>
<keyword evidence="6" id="KW-0143">Chaperone</keyword>
<reference evidence="13" key="1">
    <citation type="submission" date="2017-01" db="EMBL/GenBank/DDBJ databases">
        <authorList>
            <person name="Varghese N."/>
            <person name="Submissions S."/>
        </authorList>
    </citation>
    <scope>NUCLEOTIDE SEQUENCE [LARGE SCALE GENOMIC DNA]</scope>
    <source>
        <strain evidence="13">ASpG1</strain>
    </source>
</reference>
<evidence type="ECO:0000256" key="6">
    <source>
        <dbReference type="ARBA" id="ARBA00023186"/>
    </source>
</evidence>
<dbReference type="STRING" id="159291.SAMN05920897_101130"/>
<comment type="similarity">
    <text evidence="3 10">Belongs to the FKBP-type PPIase family.</text>
</comment>
<keyword evidence="13" id="KW-1185">Reference proteome</keyword>
<dbReference type="PANTHER" id="PTHR47861">
    <property type="entry name" value="FKBP-TYPE PEPTIDYL-PROLYL CIS-TRANS ISOMERASE SLYD"/>
    <property type="match status" value="1"/>
</dbReference>
<evidence type="ECO:0000256" key="4">
    <source>
        <dbReference type="ARBA" id="ARBA00022490"/>
    </source>
</evidence>